<gene>
    <name evidence="1" type="ORF">ACFFI0_06160</name>
</gene>
<protein>
    <recommendedName>
        <fullName evidence="3">Cbb3-type cytochrome oxidase component FixQ</fullName>
    </recommendedName>
</protein>
<reference evidence="1 2" key="1">
    <citation type="submission" date="2024-09" db="EMBL/GenBank/DDBJ databases">
        <authorList>
            <person name="Sun Q."/>
            <person name="Mori K."/>
        </authorList>
    </citation>
    <scope>NUCLEOTIDE SEQUENCE [LARGE SCALE GENOMIC DNA]</scope>
    <source>
        <strain evidence="1 2">CCM 7765</strain>
    </source>
</reference>
<dbReference type="RefSeq" id="WP_165446889.1">
    <property type="nucleotide sequence ID" value="NZ_JBHLWO010000001.1"/>
</dbReference>
<evidence type="ECO:0000313" key="1">
    <source>
        <dbReference type="EMBL" id="MFC0317882.1"/>
    </source>
</evidence>
<evidence type="ECO:0008006" key="3">
    <source>
        <dbReference type="Google" id="ProtNLM"/>
    </source>
</evidence>
<keyword evidence="2" id="KW-1185">Reference proteome</keyword>
<comment type="caution">
    <text evidence="1">The sequence shown here is derived from an EMBL/GenBank/DDBJ whole genome shotgun (WGS) entry which is preliminary data.</text>
</comment>
<evidence type="ECO:0000313" key="2">
    <source>
        <dbReference type="Proteomes" id="UP001589774"/>
    </source>
</evidence>
<accession>A0ABV6HG58</accession>
<proteinExistence type="predicted"/>
<organism evidence="1 2">
    <name type="scientific">Olivibacter oleidegradans</name>
    <dbReference type="NCBI Taxonomy" id="760123"/>
    <lineage>
        <taxon>Bacteria</taxon>
        <taxon>Pseudomonadati</taxon>
        <taxon>Bacteroidota</taxon>
        <taxon>Sphingobacteriia</taxon>
        <taxon>Sphingobacteriales</taxon>
        <taxon>Sphingobacteriaceae</taxon>
        <taxon>Olivibacter</taxon>
    </lineage>
</organism>
<sequence>MMSFIVFTVVLFIALWGWIAYEYQHAATISLEEEIELDEQLRRSSYTEVYDTESKV</sequence>
<name>A0ABV6HG58_9SPHI</name>
<dbReference type="EMBL" id="JBHLWO010000001">
    <property type="protein sequence ID" value="MFC0317882.1"/>
    <property type="molecule type" value="Genomic_DNA"/>
</dbReference>
<dbReference type="Proteomes" id="UP001589774">
    <property type="component" value="Unassembled WGS sequence"/>
</dbReference>